<proteinExistence type="predicted"/>
<dbReference type="Gene3D" id="1.25.40.10">
    <property type="entry name" value="Tetratricopeptide repeat domain"/>
    <property type="match status" value="1"/>
</dbReference>
<protein>
    <submittedName>
        <fullName evidence="2">CHAT domain-containing protein</fullName>
    </submittedName>
</protein>
<dbReference type="InterPro" id="IPR011990">
    <property type="entry name" value="TPR-like_helical_dom_sf"/>
</dbReference>
<reference evidence="2 3" key="1">
    <citation type="submission" date="2022-10" db="EMBL/GenBank/DDBJ databases">
        <title>Luteolibacter arcticus strain CCTCC AB 2014275, whole genome shotgun sequencing project.</title>
        <authorList>
            <person name="Zhao G."/>
            <person name="Shen L."/>
        </authorList>
    </citation>
    <scope>NUCLEOTIDE SEQUENCE [LARGE SCALE GENOMIC DNA]</scope>
    <source>
        <strain evidence="2 3">CCTCC AB 2014275</strain>
    </source>
</reference>
<evidence type="ECO:0000313" key="2">
    <source>
        <dbReference type="EMBL" id="MCW1925194.1"/>
    </source>
</evidence>
<keyword evidence="3" id="KW-1185">Reference proteome</keyword>
<dbReference type="Pfam" id="PF12770">
    <property type="entry name" value="CHAT"/>
    <property type="match status" value="1"/>
</dbReference>
<sequence>MLTRWVILVAIAGRLLAGEADELAARGEFRKAADLYLETAEASMKGDRGMAAAASLMNAATCLKMSGDVSAAALHVERARPLLGKEPRREVLLEWWALKGSVLSLGKRPAGAIVPLTQALDLVDANSDPSLVVDIRNDLGIALSSGGAHEAALQQFAQAAEIARQQGGGAGLLKARQNHLVASFQLWQECVEAVRKIEEVDGWPGADAVRAAASLKVLEESLQASIGIIDGNAFGNLALHSRLTTAMAAHRCGKVATANQLYAGALSLAREAGNPQLEASALLGLAEQYVGDRRFAETLRLLDATRALEGELDEADVAKLEVLTAISRHAIEPGAQVTGDAIRRAVSSVENIRSDLARSQLVSDLGRGFREFAGRPYLLLADHLLRGPYGSAEAEGKALREARDAMESFRTWEVNDFYRDDCVNLALSKARDLDRIGDEEVAVVYVIPLEDRIELLIGHDRGLRRFTSPVAGEELHASARRFRYHLENDGAKSRLFQEAGWLYRQLIDPVVDLLRERGVRHLVFVPDGALGNVPLGALYDMRNKRFLLEEFSVSVAPNLSLLEPSEASAEVSPLFAGGLSEAVQGFPAIPGVTGELERVSDMYATRRVLMNGEFTSEAIRASLVDTPADIVHLASHGEFLGRAGGCFLLTHDGRITLDDLEVMIRPRKFVGTPVNLLCLSACRTAAGDDRAALGLAGASVKSGARSVLATLWYVEDQSAAEVMTGFHRYLRDHPKGRAKADALRHAQLEVLRRDRDVHPSRWAPFVLVGSWR</sequence>
<dbReference type="InterPro" id="IPR024983">
    <property type="entry name" value="CHAT_dom"/>
</dbReference>
<dbReference type="Proteomes" id="UP001320876">
    <property type="component" value="Unassembled WGS sequence"/>
</dbReference>
<gene>
    <name evidence="2" type="ORF">OKA05_21720</name>
</gene>
<name>A0ABT3GNX7_9BACT</name>
<dbReference type="EMBL" id="JAPDDT010000012">
    <property type="protein sequence ID" value="MCW1925194.1"/>
    <property type="molecule type" value="Genomic_DNA"/>
</dbReference>
<comment type="caution">
    <text evidence="2">The sequence shown here is derived from an EMBL/GenBank/DDBJ whole genome shotgun (WGS) entry which is preliminary data.</text>
</comment>
<dbReference type="PANTHER" id="PTHR10098">
    <property type="entry name" value="RAPSYN-RELATED"/>
    <property type="match status" value="1"/>
</dbReference>
<accession>A0ABT3GNX7</accession>
<feature type="domain" description="CHAT" evidence="1">
    <location>
        <begin position="499"/>
        <end position="770"/>
    </location>
</feature>
<evidence type="ECO:0000259" key="1">
    <source>
        <dbReference type="Pfam" id="PF12770"/>
    </source>
</evidence>
<organism evidence="2 3">
    <name type="scientific">Luteolibacter arcticus</name>
    <dbReference type="NCBI Taxonomy" id="1581411"/>
    <lineage>
        <taxon>Bacteria</taxon>
        <taxon>Pseudomonadati</taxon>
        <taxon>Verrucomicrobiota</taxon>
        <taxon>Verrucomicrobiia</taxon>
        <taxon>Verrucomicrobiales</taxon>
        <taxon>Verrucomicrobiaceae</taxon>
        <taxon>Luteolibacter</taxon>
    </lineage>
</organism>
<evidence type="ECO:0000313" key="3">
    <source>
        <dbReference type="Proteomes" id="UP001320876"/>
    </source>
</evidence>
<dbReference type="SUPFAM" id="SSF48452">
    <property type="entry name" value="TPR-like"/>
    <property type="match status" value="1"/>
</dbReference>
<dbReference type="RefSeq" id="WP_264489300.1">
    <property type="nucleotide sequence ID" value="NZ_JAPDDT010000012.1"/>
</dbReference>